<proteinExistence type="predicted"/>
<evidence type="ECO:0000256" key="2">
    <source>
        <dbReference type="ARBA" id="ARBA00022679"/>
    </source>
</evidence>
<evidence type="ECO:0000256" key="5">
    <source>
        <dbReference type="ARBA" id="ARBA00022840"/>
    </source>
</evidence>
<feature type="compositionally biased region" description="Low complexity" evidence="6">
    <location>
        <begin position="216"/>
        <end position="249"/>
    </location>
</feature>
<dbReference type="FunFam" id="1.10.510.10:FF:000624">
    <property type="entry name" value="Mitogen-activated protein kinase"/>
    <property type="match status" value="1"/>
</dbReference>
<dbReference type="InterPro" id="IPR050117">
    <property type="entry name" value="MAPK"/>
</dbReference>
<dbReference type="InterPro" id="IPR008271">
    <property type="entry name" value="Ser/Thr_kinase_AS"/>
</dbReference>
<name>A0A0G4HWD3_9ALVE</name>
<evidence type="ECO:0000256" key="1">
    <source>
        <dbReference type="ARBA" id="ARBA00022527"/>
    </source>
</evidence>
<feature type="region of interest" description="Disordered" evidence="6">
    <location>
        <begin position="316"/>
        <end position="486"/>
    </location>
</feature>
<keyword evidence="5" id="KW-0067">ATP-binding</keyword>
<dbReference type="VEuPathDB" id="CryptoDB:Cvel_9019"/>
<keyword evidence="3" id="KW-0547">Nucleotide-binding</keyword>
<feature type="compositionally biased region" description="Gly residues" evidence="6">
    <location>
        <begin position="433"/>
        <end position="442"/>
    </location>
</feature>
<evidence type="ECO:0000256" key="4">
    <source>
        <dbReference type="ARBA" id="ARBA00022777"/>
    </source>
</evidence>
<dbReference type="SUPFAM" id="SSF56112">
    <property type="entry name" value="Protein kinase-like (PK-like)"/>
    <property type="match status" value="1"/>
</dbReference>
<dbReference type="GO" id="GO:0005524">
    <property type="term" value="F:ATP binding"/>
    <property type="evidence" value="ECO:0007669"/>
    <property type="project" value="UniProtKB-KW"/>
</dbReference>
<dbReference type="GO" id="GO:0004674">
    <property type="term" value="F:protein serine/threonine kinase activity"/>
    <property type="evidence" value="ECO:0007669"/>
    <property type="project" value="UniProtKB-KW"/>
</dbReference>
<dbReference type="PROSITE" id="PS00108">
    <property type="entry name" value="PROTEIN_KINASE_ST"/>
    <property type="match status" value="1"/>
</dbReference>
<feature type="region of interest" description="Disordered" evidence="6">
    <location>
        <begin position="189"/>
        <end position="296"/>
    </location>
</feature>
<feature type="compositionally biased region" description="Basic and acidic residues" evidence="6">
    <location>
        <begin position="408"/>
        <end position="418"/>
    </location>
</feature>
<sequence>MTGAGIMHRDIKPRNLLVNANCDLKVCDFGLACPRKECGREGEGGPSSRLTQYVQTRWYRAPEVLYSAFDYDEKVDVWSAGCILSEFFAVPRVVSFRGKSTKGQVEEIITKLGKPSEEEIAEIPHPAVRKLIRSIPTTTLMSPQSIGRAFPIATQSADLCDLLFGLLRFSPKRRFSVEEAISHRFFGQLHDPEDEPLAPPVPPSALDVEKVPNIHGNGNNQNSSSQQSQSTSREGTSRRSNSNSCCSSSAATQTHMLSQTPAGTCKGPAASSTGLECRGTSAAEEGPSRGPGGAARSLLSRAQKVYGGVQNALRMSGRGIGLGMSGMGTGGEREKERRESAGVGGQAEGAEEAEREKDSAKRQAAAQHDGGKVRASSYSSSHPPPGREASSFFSSSSSSSSSRPMPVQRERSEKETALHHNHQQQQGERRGGTGDNAGGDGGAAPPPTTTHHQPVPPPVHQQGRRKEKETGGWGGHHHQQQPPHCLPFGGDVEAMRVFLLESLIAEGAPLLSTAQQTVTVVGGAAGLSPIMPSSAAAMMHTNSHRGNTWPHQGCDASKSTREADDGMSGLAGTRGGSDGGSGSRGRGASTASGGTTGGGVSGSLASFSFSGSGGSGSRTLTDLEPSSSGTLTGTVTDPRGEWKCGGGMLGGGPGVGAERDGLLSICRGSCASSQPSSNSSSSLMNSVAAAAAAAAAGAGGASLFAAASTPPRNSLPLPGGERDRGGGGGFCTLVSADSAALRESALVGEALLPVGSVCSSTNSIPLQQQRGKGRG</sequence>
<reference evidence="8" key="1">
    <citation type="submission" date="2014-11" db="EMBL/GenBank/DDBJ databases">
        <authorList>
            <person name="Otto D Thomas"/>
            <person name="Naeem Raeece"/>
        </authorList>
    </citation>
    <scope>NUCLEOTIDE SEQUENCE</scope>
</reference>
<dbReference type="EMBL" id="CDMZ01004148">
    <property type="protein sequence ID" value="CEM48787.1"/>
    <property type="molecule type" value="Genomic_DNA"/>
</dbReference>
<feature type="compositionally biased region" description="Low complexity" evidence="6">
    <location>
        <begin position="390"/>
        <end position="402"/>
    </location>
</feature>
<feature type="compositionally biased region" description="Polar residues" evidence="6">
    <location>
        <begin position="250"/>
        <end position="262"/>
    </location>
</feature>
<feature type="domain" description="Protein kinase" evidence="7">
    <location>
        <begin position="1"/>
        <end position="186"/>
    </location>
</feature>
<dbReference type="Pfam" id="PF00069">
    <property type="entry name" value="Pkinase"/>
    <property type="match status" value="1"/>
</dbReference>
<feature type="region of interest" description="Disordered" evidence="6">
    <location>
        <begin position="611"/>
        <end position="647"/>
    </location>
</feature>
<keyword evidence="1" id="KW-0723">Serine/threonine-protein kinase</keyword>
<feature type="compositionally biased region" description="Gly residues" evidence="6">
    <location>
        <begin position="318"/>
        <end position="330"/>
    </location>
</feature>
<dbReference type="PROSITE" id="PS50011">
    <property type="entry name" value="PROTEIN_KINASE_DOM"/>
    <property type="match status" value="1"/>
</dbReference>
<feature type="compositionally biased region" description="Gly residues" evidence="6">
    <location>
        <begin position="572"/>
        <end position="585"/>
    </location>
</feature>
<evidence type="ECO:0000256" key="6">
    <source>
        <dbReference type="SAM" id="MobiDB-lite"/>
    </source>
</evidence>
<dbReference type="InterPro" id="IPR000719">
    <property type="entry name" value="Prot_kinase_dom"/>
</dbReference>
<dbReference type="SMART" id="SM00220">
    <property type="entry name" value="S_TKc"/>
    <property type="match status" value="1"/>
</dbReference>
<dbReference type="Gene3D" id="1.10.510.10">
    <property type="entry name" value="Transferase(Phosphotransferase) domain 1"/>
    <property type="match status" value="1"/>
</dbReference>
<protein>
    <recommendedName>
        <fullName evidence="7">Protein kinase domain-containing protein</fullName>
    </recommendedName>
</protein>
<feature type="region of interest" description="Disordered" evidence="6">
    <location>
        <begin position="545"/>
        <end position="597"/>
    </location>
</feature>
<evidence type="ECO:0000259" key="7">
    <source>
        <dbReference type="PROSITE" id="PS50011"/>
    </source>
</evidence>
<dbReference type="AlphaFoldDB" id="A0A0G4HWD3"/>
<feature type="compositionally biased region" description="Basic and acidic residues" evidence="6">
    <location>
        <begin position="331"/>
        <end position="340"/>
    </location>
</feature>
<dbReference type="InterPro" id="IPR011009">
    <property type="entry name" value="Kinase-like_dom_sf"/>
</dbReference>
<organism evidence="8">
    <name type="scientific">Chromera velia CCMP2878</name>
    <dbReference type="NCBI Taxonomy" id="1169474"/>
    <lineage>
        <taxon>Eukaryota</taxon>
        <taxon>Sar</taxon>
        <taxon>Alveolata</taxon>
        <taxon>Colpodellida</taxon>
        <taxon>Chromeraceae</taxon>
        <taxon>Chromera</taxon>
    </lineage>
</organism>
<feature type="compositionally biased region" description="Polar residues" evidence="6">
    <location>
        <begin position="618"/>
        <end position="635"/>
    </location>
</feature>
<feature type="compositionally biased region" description="Basic and acidic residues" evidence="6">
    <location>
        <begin position="352"/>
        <end position="361"/>
    </location>
</feature>
<accession>A0A0G4HWD3</accession>
<gene>
    <name evidence="8" type="ORF">Cvel_9019</name>
</gene>
<evidence type="ECO:0000256" key="3">
    <source>
        <dbReference type="ARBA" id="ARBA00022741"/>
    </source>
</evidence>
<dbReference type="PANTHER" id="PTHR24055">
    <property type="entry name" value="MITOGEN-ACTIVATED PROTEIN KINASE"/>
    <property type="match status" value="1"/>
</dbReference>
<keyword evidence="4" id="KW-0418">Kinase</keyword>
<evidence type="ECO:0000313" key="8">
    <source>
        <dbReference type="EMBL" id="CEM48787.1"/>
    </source>
</evidence>
<keyword evidence="2" id="KW-0808">Transferase</keyword>
<feature type="compositionally biased region" description="Pro residues" evidence="6">
    <location>
        <begin position="444"/>
        <end position="459"/>
    </location>
</feature>